<name>A0A939DTR9_9MICO</name>
<reference evidence="1" key="1">
    <citation type="submission" date="2020-12" db="EMBL/GenBank/DDBJ databases">
        <title>PHA producing bacteria isolated from mangrove.</title>
        <authorList>
            <person name="Zheng W."/>
            <person name="Yu S."/>
            <person name="Huang Y."/>
        </authorList>
    </citation>
    <scope>NUCLEOTIDE SEQUENCE</scope>
    <source>
        <strain evidence="1">GN8-5</strain>
    </source>
</reference>
<evidence type="ECO:0000313" key="1">
    <source>
        <dbReference type="EMBL" id="MBN8204852.1"/>
    </source>
</evidence>
<evidence type="ECO:0000313" key="2">
    <source>
        <dbReference type="Proteomes" id="UP000664385"/>
    </source>
</evidence>
<protein>
    <submittedName>
        <fullName evidence="1">Uncharacterized protein</fullName>
    </submittedName>
</protein>
<organism evidence="1 2">
    <name type="scientific">Microbacterium esteraromaticum</name>
    <dbReference type="NCBI Taxonomy" id="57043"/>
    <lineage>
        <taxon>Bacteria</taxon>
        <taxon>Bacillati</taxon>
        <taxon>Actinomycetota</taxon>
        <taxon>Actinomycetes</taxon>
        <taxon>Micrococcales</taxon>
        <taxon>Microbacteriaceae</taxon>
        <taxon>Microbacterium</taxon>
    </lineage>
</organism>
<gene>
    <name evidence="1" type="ORF">JF543_02635</name>
</gene>
<proteinExistence type="predicted"/>
<accession>A0A939DTR9</accession>
<comment type="caution">
    <text evidence="1">The sequence shown here is derived from an EMBL/GenBank/DDBJ whole genome shotgun (WGS) entry which is preliminary data.</text>
</comment>
<dbReference type="Proteomes" id="UP000664385">
    <property type="component" value="Unassembled WGS sequence"/>
</dbReference>
<dbReference type="RefSeq" id="WP_206822647.1">
    <property type="nucleotide sequence ID" value="NZ_JAEMWU010000001.1"/>
</dbReference>
<dbReference type="EMBL" id="JAEMWU010000001">
    <property type="protein sequence ID" value="MBN8204852.1"/>
    <property type="molecule type" value="Genomic_DNA"/>
</dbReference>
<dbReference type="AlphaFoldDB" id="A0A939DTR9"/>
<sequence length="332" mass="36979">MPNPLFSTYRAGENRVTSSTIAVFERIDLSTVKELLQNASGIGEELRAVSFENQVVEKGSVPDARISARFTWWFETKTVPHGYDAEGHDREQVRSHAARLVGDPDAYLFVLTPDAAQPTWLADPDGVAEDAASRIVWFSFADLTRSIRAHLEDATRLVPEQTRFLLSELIALYEADGLLSADDTVVVAARNAWPEYIRHGAYVCQPDRSFRADITHFGFYAQGEIKPTIARIDQYLPSVAFSDEGAAELRAIGQHHAADLVTALLQEGSRDHDAAYGIMLLSREDDPRTVQLDAPIKNDTQTSTGRGWAWTLGQRYTRLEKLTSGARWTSEL</sequence>